<feature type="non-terminal residue" evidence="1">
    <location>
        <position position="1"/>
    </location>
</feature>
<comment type="caution">
    <text evidence="1">The sequence shown here is derived from an EMBL/GenBank/DDBJ whole genome shotgun (WGS) entry which is preliminary data.</text>
</comment>
<organism evidence="1">
    <name type="scientific">marine sediment metagenome</name>
    <dbReference type="NCBI Taxonomy" id="412755"/>
    <lineage>
        <taxon>unclassified sequences</taxon>
        <taxon>metagenomes</taxon>
        <taxon>ecological metagenomes</taxon>
    </lineage>
</organism>
<name>X1FHD3_9ZZZZ</name>
<dbReference type="AlphaFoldDB" id="X1FHD3"/>
<dbReference type="EMBL" id="BARU01006027">
    <property type="protein sequence ID" value="GAH44367.1"/>
    <property type="molecule type" value="Genomic_DNA"/>
</dbReference>
<reference evidence="1" key="1">
    <citation type="journal article" date="2014" name="Front. Microbiol.">
        <title>High frequency of phylogenetically diverse reductive dehalogenase-homologous genes in deep subseafloor sedimentary metagenomes.</title>
        <authorList>
            <person name="Kawai M."/>
            <person name="Futagami T."/>
            <person name="Toyoda A."/>
            <person name="Takaki Y."/>
            <person name="Nishi S."/>
            <person name="Hori S."/>
            <person name="Arai W."/>
            <person name="Tsubouchi T."/>
            <person name="Morono Y."/>
            <person name="Uchiyama I."/>
            <person name="Ito T."/>
            <person name="Fujiyama A."/>
            <person name="Inagaki F."/>
            <person name="Takami H."/>
        </authorList>
    </citation>
    <scope>NUCLEOTIDE SEQUENCE</scope>
    <source>
        <strain evidence="1">Expedition CK06-06</strain>
    </source>
</reference>
<proteinExistence type="predicted"/>
<accession>X1FHD3</accession>
<sequence length="158" mass="17011">VNPRFSVDADGVPNRPNIPVEINDVTYTFLLRKNVILRVGIDIRPGEFPNPINPKSKGKIPVAILSTATFDATTVDRHTVRFGKDGTEAIAVGEGEQKDVDKDGDDDLVLHFQTQETGIQCGNYAAMLKGSTSGAEEIEGSDSIVTTGCKRWGGKRGP</sequence>
<gene>
    <name evidence="1" type="ORF">S03H2_11839</name>
</gene>
<protein>
    <submittedName>
        <fullName evidence="1">Uncharacterized protein</fullName>
    </submittedName>
</protein>
<evidence type="ECO:0000313" key="1">
    <source>
        <dbReference type="EMBL" id="GAH44367.1"/>
    </source>
</evidence>